<keyword evidence="7 11" id="KW-1133">Transmembrane helix</keyword>
<feature type="domain" description="ABC transporter" evidence="12">
    <location>
        <begin position="1109"/>
        <end position="1343"/>
    </location>
</feature>
<dbReference type="GO" id="GO:0015421">
    <property type="term" value="F:ABC-type oligopeptide transporter activity"/>
    <property type="evidence" value="ECO:0007669"/>
    <property type="project" value="TreeGrafter"/>
</dbReference>
<dbReference type="InterPro" id="IPR003439">
    <property type="entry name" value="ABC_transporter-like_ATP-bd"/>
</dbReference>
<evidence type="ECO:0000256" key="6">
    <source>
        <dbReference type="ARBA" id="ARBA00022840"/>
    </source>
</evidence>
<evidence type="ECO:0000256" key="8">
    <source>
        <dbReference type="ARBA" id="ARBA00023136"/>
    </source>
</evidence>
<dbReference type="GO" id="GO:0005524">
    <property type="term" value="F:ATP binding"/>
    <property type="evidence" value="ECO:0007669"/>
    <property type="project" value="UniProtKB-KW"/>
</dbReference>
<dbReference type="InterPro" id="IPR011527">
    <property type="entry name" value="ABC1_TM_dom"/>
</dbReference>
<dbReference type="PANTHER" id="PTHR43394:SF1">
    <property type="entry name" value="ATP-BINDING CASSETTE SUB-FAMILY B MEMBER 10, MITOCHONDRIAL"/>
    <property type="match status" value="1"/>
</dbReference>
<evidence type="ECO:0000256" key="10">
    <source>
        <dbReference type="SAM" id="MobiDB-lite"/>
    </source>
</evidence>
<keyword evidence="2" id="KW-0813">Transport</keyword>
<evidence type="ECO:0000256" key="1">
    <source>
        <dbReference type="ARBA" id="ARBA00004651"/>
    </source>
</evidence>
<feature type="domain" description="ABC transmembrane type-1" evidence="13">
    <location>
        <begin position="49"/>
        <end position="343"/>
    </location>
</feature>
<feature type="domain" description="ABC transmembrane type-1" evidence="13">
    <location>
        <begin position="795"/>
        <end position="1077"/>
    </location>
</feature>
<evidence type="ECO:0000256" key="7">
    <source>
        <dbReference type="ARBA" id="ARBA00022989"/>
    </source>
</evidence>
<dbReference type="CDD" id="cd18546">
    <property type="entry name" value="ABC_6TM_Rv0194_D2_like"/>
    <property type="match status" value="1"/>
</dbReference>
<dbReference type="GO" id="GO:0016887">
    <property type="term" value="F:ATP hydrolysis activity"/>
    <property type="evidence" value="ECO:0007669"/>
    <property type="project" value="InterPro"/>
</dbReference>
<feature type="transmembrane region" description="Helical" evidence="11">
    <location>
        <begin position="934"/>
        <end position="952"/>
    </location>
</feature>
<dbReference type="EMBL" id="CP001620">
    <property type="protein sequence ID" value="ACR17417.1"/>
    <property type="molecule type" value="Genomic_DNA"/>
</dbReference>
<feature type="transmembrane region" description="Helical" evidence="11">
    <location>
        <begin position="284"/>
        <end position="308"/>
    </location>
</feature>
<dbReference type="SMART" id="SM00382">
    <property type="entry name" value="AAA"/>
    <property type="match status" value="2"/>
</dbReference>
<feature type="transmembrane region" description="Helical" evidence="11">
    <location>
        <begin position="1015"/>
        <end position="1040"/>
    </location>
</feature>
<feature type="compositionally biased region" description="Polar residues" evidence="10">
    <location>
        <begin position="380"/>
        <end position="396"/>
    </location>
</feature>
<evidence type="ECO:0000259" key="13">
    <source>
        <dbReference type="PROSITE" id="PS50929"/>
    </source>
</evidence>
<dbReference type="KEGG" id="ckp:ckrop_0655"/>
<feature type="domain" description="ABC transporter" evidence="12">
    <location>
        <begin position="403"/>
        <end position="679"/>
    </location>
</feature>
<dbReference type="InterPro" id="IPR036640">
    <property type="entry name" value="ABC1_TM_sf"/>
</dbReference>
<feature type="region of interest" description="Disordered" evidence="10">
    <location>
        <begin position="697"/>
        <end position="720"/>
    </location>
</feature>
<evidence type="ECO:0000256" key="5">
    <source>
        <dbReference type="ARBA" id="ARBA00022741"/>
    </source>
</evidence>
<dbReference type="PANTHER" id="PTHR43394">
    <property type="entry name" value="ATP-DEPENDENT PERMEASE MDL1, MITOCHONDRIAL"/>
    <property type="match status" value="1"/>
</dbReference>
<dbReference type="PROSITE" id="PS50893">
    <property type="entry name" value="ABC_TRANSPORTER_2"/>
    <property type="match status" value="2"/>
</dbReference>
<proteinExistence type="inferred from homology"/>
<dbReference type="STRING" id="645127.ckrop_0655"/>
<feature type="transmembrane region" description="Helical" evidence="11">
    <location>
        <begin position="1046"/>
        <end position="1065"/>
    </location>
</feature>
<accession>C4LHW2</accession>
<sequence length="1351" mass="143579">METRNTTTTNTKDTSTGAAASEKTDAEAPRKHDLRGLFRVCMIHPYYTWGAMAATLAVTIAEILIPLVTARAVDTATEQARPTALWSWITSSTGWTPLTGVIVVMVVIALLRYAFQFSRRYLAGQMSQWAQHELRIRVLGSLVRLGGKDQDDIRTGQVVSRSISDLNMVQGLLAMFPLAAGSVVKFAIILVVMFTLSWQMSLAAVIVTPILVIVGLWSKRSIFASTWTAQQQAANVATHVEQTVTGVRVVKGFAQEEHEITTLDKLGRTLYALQMRAAHQQAKFLPTLAELPNLALVANVAIGGWLALNGHITIGIFLAFSTYLTTLTGICRMLSNMAISMQMALSSVSRVFDVVDLEADSDPSSPSRIPDGPLGISFDNVSFSQPQTDAETQTSIDGERLDSRPANSADASKPAGERILNHFSLDIAPGETMVLVGPPGAGKSMLVQLAEGFYPASEGTIRLTTSGRPSPAHDGTHKGTGDDSDVGAAVGTHESRVGQSGSDHESVDITDIRKCDLRHAVSAVFDEPFLYSRSVRENIALANPRATDEDIISAAKDASAHDFIMELEDGYDTVAGERGLTLSGGQRQRIALARALVSGARVLILDDATSAIDATTEAAIIAALKARKGSVTLLLIAHRHSTLALADHIALVEAGTVTAYGTLDELQESSPHFSELMALPRHDADASVVPFDDGNEPDLATLWPADQDMDEPGAAATAGDDLSASGAALAGSGLGAGLGQGSSAAGMPATPEVLAMVEKLSPATEQPKIDAESFRNDSTPFSLRGLLGTVKWLLVAVIATLCVLVTADVVFPILVRHAIDAGVGNKDTGALVTATVLGLIIVVAAWIASTINTILTSRAGERLLYGLRLRSFAHVQRLGLDYFETTQSGRIMTRMTTDIDSLSKFLQEGLAQAIVSGATLIGVSIMLLVTAPRLALVALTSLPIVIVATVIFRRISSRLYSEARGQISTVNADFQELVNGIRTSQVYNQQDSDVERFTDSALEYRRLRMQAQTVVSIYFPGINALSELASAAVVGVGAVMVLNGTVTAGVLVAFMIYMNLLFAPIQQLSQVFDMYQQAEVGLRRISDLLSQSTSVPDSGRETHVPEGSLSLDDVTFAYSNGVDVLHEVSETIDEGSTVAVVGATGAGKSTIVKLLARFYDPTAGAVRAVDTDIRDVTLAAWRGSLGFVPQESHLFAGTIASNIAYGKPEATPNEVIHAARCIGALRAIAAIPGGFLAPVGEDGRGLSSGQRQLIALARAELVKPQLMLLDEATSTLDPATEKTILSASTRLMSNRTSVIVAHRLATAAQADRILVMDGGRIVETGNHDELLARHGIYADLWKHSVSGGSDT</sequence>
<gene>
    <name evidence="14" type="ordered locus">ckrop_0655</name>
</gene>
<keyword evidence="4 11" id="KW-0812">Transmembrane</keyword>
<dbReference type="Proteomes" id="UP000001473">
    <property type="component" value="Chromosome"/>
</dbReference>
<comment type="similarity">
    <text evidence="9">Belongs to the ABC transporter superfamily. Lipid exporter (TC 3.A.1.106) family.</text>
</comment>
<dbReference type="PROSITE" id="PS50929">
    <property type="entry name" value="ABC_TM1F"/>
    <property type="match status" value="2"/>
</dbReference>
<dbReference type="SUPFAM" id="SSF52540">
    <property type="entry name" value="P-loop containing nucleoside triphosphate hydrolases"/>
    <property type="match status" value="3"/>
</dbReference>
<dbReference type="InterPro" id="IPR003593">
    <property type="entry name" value="AAA+_ATPase"/>
</dbReference>
<dbReference type="InterPro" id="IPR017871">
    <property type="entry name" value="ABC_transporter-like_CS"/>
</dbReference>
<dbReference type="Gene3D" id="3.40.50.300">
    <property type="entry name" value="P-loop containing nucleotide triphosphate hydrolases"/>
    <property type="match status" value="3"/>
</dbReference>
<dbReference type="InterPro" id="IPR039421">
    <property type="entry name" value="Type_1_exporter"/>
</dbReference>
<feature type="transmembrane region" description="Helical" evidence="11">
    <location>
        <begin position="314"/>
        <end position="334"/>
    </location>
</feature>
<dbReference type="HOGENOM" id="CLU_000604_17_6_11"/>
<keyword evidence="5" id="KW-0547">Nucleotide-binding</keyword>
<evidence type="ECO:0000256" key="3">
    <source>
        <dbReference type="ARBA" id="ARBA00022475"/>
    </source>
</evidence>
<dbReference type="Pfam" id="PF00664">
    <property type="entry name" value="ABC_membrane"/>
    <property type="match status" value="2"/>
</dbReference>
<evidence type="ECO:0000256" key="4">
    <source>
        <dbReference type="ARBA" id="ARBA00022692"/>
    </source>
</evidence>
<keyword evidence="6" id="KW-0067">ATP-binding</keyword>
<dbReference type="eggNOG" id="COG1132">
    <property type="taxonomic scope" value="Bacteria"/>
</dbReference>
<keyword evidence="15" id="KW-1185">Reference proteome</keyword>
<dbReference type="Pfam" id="PF00005">
    <property type="entry name" value="ABC_tran"/>
    <property type="match status" value="2"/>
</dbReference>
<feature type="transmembrane region" description="Helical" evidence="11">
    <location>
        <begin position="200"/>
        <end position="217"/>
    </location>
</feature>
<dbReference type="InterPro" id="IPR027417">
    <property type="entry name" value="P-loop_NTPase"/>
</dbReference>
<comment type="subcellular location">
    <subcellularLocation>
        <location evidence="1">Cell membrane</location>
        <topology evidence="1">Multi-pass membrane protein</topology>
    </subcellularLocation>
</comment>
<evidence type="ECO:0000256" key="2">
    <source>
        <dbReference type="ARBA" id="ARBA00022448"/>
    </source>
</evidence>
<feature type="region of interest" description="Disordered" evidence="10">
    <location>
        <begin position="1"/>
        <end position="28"/>
    </location>
</feature>
<feature type="compositionally biased region" description="Low complexity" evidence="10">
    <location>
        <begin position="1"/>
        <end position="16"/>
    </location>
</feature>
<dbReference type="GO" id="GO:0005886">
    <property type="term" value="C:plasma membrane"/>
    <property type="evidence" value="ECO:0007669"/>
    <property type="project" value="UniProtKB-SubCell"/>
</dbReference>
<dbReference type="OrthoDB" id="9806127at2"/>
<dbReference type="SUPFAM" id="SSF90123">
    <property type="entry name" value="ABC transporter transmembrane region"/>
    <property type="match status" value="2"/>
</dbReference>
<reference evidence="14 15" key="1">
    <citation type="journal article" date="2008" name="J. Biotechnol.">
        <title>Ultrafast pyrosequencing of Corynebacterium kroppenstedtii DSM44385 revealed insights into the physiology of a lipophilic corynebacterium that lacks mycolic acids.</title>
        <authorList>
            <person name="Tauch A."/>
            <person name="Schneider J."/>
            <person name="Szczepanowski R."/>
            <person name="Tilker A."/>
            <person name="Viehoever P."/>
            <person name="Gartemann K.-H."/>
            <person name="Arnold W."/>
            <person name="Blom J."/>
            <person name="Brinkrolf K."/>
            <person name="Brune I."/>
            <person name="Goetker S."/>
            <person name="Weisshaar B."/>
            <person name="Goesmann A."/>
            <person name="Droege M."/>
            <person name="Puehler A."/>
        </authorList>
    </citation>
    <scope>NUCLEOTIDE SEQUENCE [LARGE SCALE GENOMIC DNA]</scope>
    <source>
        <strain evidence="15">DSM 44385 / JCM 11950 / CIP 105744 / CCUG 35717</strain>
    </source>
</reference>
<dbReference type="FunFam" id="3.40.50.300:FF:000299">
    <property type="entry name" value="ABC transporter ATP-binding protein/permease"/>
    <property type="match status" value="1"/>
</dbReference>
<evidence type="ECO:0000256" key="9">
    <source>
        <dbReference type="ARBA" id="ARBA00061644"/>
    </source>
</evidence>
<evidence type="ECO:0000313" key="15">
    <source>
        <dbReference type="Proteomes" id="UP000001473"/>
    </source>
</evidence>
<dbReference type="Gene3D" id="1.20.1560.10">
    <property type="entry name" value="ABC transporter type 1, transmembrane domain"/>
    <property type="match status" value="2"/>
</dbReference>
<keyword evidence="3" id="KW-1003">Cell membrane</keyword>
<evidence type="ECO:0000313" key="14">
    <source>
        <dbReference type="EMBL" id="ACR17417.1"/>
    </source>
</evidence>
<feature type="transmembrane region" description="Helical" evidence="11">
    <location>
        <begin position="792"/>
        <end position="814"/>
    </location>
</feature>
<dbReference type="RefSeq" id="WP_012731304.1">
    <property type="nucleotide sequence ID" value="NC_012704.1"/>
</dbReference>
<dbReference type="PROSITE" id="PS00211">
    <property type="entry name" value="ABC_TRANSPORTER_1"/>
    <property type="match status" value="1"/>
</dbReference>
<feature type="transmembrane region" description="Helical" evidence="11">
    <location>
        <begin position="171"/>
        <end position="194"/>
    </location>
</feature>
<feature type="transmembrane region" description="Helical" evidence="11">
    <location>
        <begin position="834"/>
        <end position="855"/>
    </location>
</feature>
<feature type="transmembrane region" description="Helical" evidence="11">
    <location>
        <begin position="46"/>
        <end position="65"/>
    </location>
</feature>
<keyword evidence="8 11" id="KW-0472">Membrane</keyword>
<name>C4LHW2_CORK4</name>
<feature type="transmembrane region" description="Helical" evidence="11">
    <location>
        <begin position="85"/>
        <end position="111"/>
    </location>
</feature>
<feature type="transmembrane region" description="Helical" evidence="11">
    <location>
        <begin position="909"/>
        <end position="928"/>
    </location>
</feature>
<protein>
    <submittedName>
        <fullName evidence="14">ABC-type multidrug transport system</fullName>
    </submittedName>
</protein>
<feature type="region of interest" description="Disordered" evidence="10">
    <location>
        <begin position="380"/>
        <end position="415"/>
    </location>
</feature>
<organism evidence="14 15">
    <name type="scientific">Corynebacterium kroppenstedtii (strain DSM 44385 / JCM 11950 / CIP 105744 / CCUG 35717)</name>
    <dbReference type="NCBI Taxonomy" id="645127"/>
    <lineage>
        <taxon>Bacteria</taxon>
        <taxon>Bacillati</taxon>
        <taxon>Actinomycetota</taxon>
        <taxon>Actinomycetes</taxon>
        <taxon>Mycobacteriales</taxon>
        <taxon>Corynebacteriaceae</taxon>
        <taxon>Corynebacterium</taxon>
    </lineage>
</organism>
<dbReference type="CDD" id="cd18543">
    <property type="entry name" value="ABC_6TM_Rv0194_D1_like"/>
    <property type="match status" value="1"/>
</dbReference>
<evidence type="ECO:0000256" key="11">
    <source>
        <dbReference type="SAM" id="Phobius"/>
    </source>
</evidence>
<feature type="region of interest" description="Disordered" evidence="10">
    <location>
        <begin position="461"/>
        <end position="505"/>
    </location>
</feature>
<evidence type="ECO:0000259" key="12">
    <source>
        <dbReference type="PROSITE" id="PS50893"/>
    </source>
</evidence>